<feature type="domain" description="Integrase catalytic" evidence="1">
    <location>
        <begin position="2"/>
        <end position="23"/>
    </location>
</feature>
<gene>
    <name evidence="2" type="ORF">D2N39_20085</name>
</gene>
<dbReference type="Pfam" id="PF13683">
    <property type="entry name" value="rve_3"/>
    <property type="match status" value="1"/>
</dbReference>
<dbReference type="InterPro" id="IPR001584">
    <property type="entry name" value="Integrase_cat-core"/>
</dbReference>
<dbReference type="Proteomes" id="UP000266649">
    <property type="component" value="Unassembled WGS sequence"/>
</dbReference>
<dbReference type="SUPFAM" id="SSF53098">
    <property type="entry name" value="Ribonuclease H-like"/>
    <property type="match status" value="1"/>
</dbReference>
<dbReference type="GO" id="GO:0015074">
    <property type="term" value="P:DNA integration"/>
    <property type="evidence" value="ECO:0007669"/>
    <property type="project" value="InterPro"/>
</dbReference>
<accession>A0A398BK63</accession>
<organism evidence="2 3">
    <name type="scientific">Gemmobacter lutimaris</name>
    <dbReference type="NCBI Taxonomy" id="2306023"/>
    <lineage>
        <taxon>Bacteria</taxon>
        <taxon>Pseudomonadati</taxon>
        <taxon>Pseudomonadota</taxon>
        <taxon>Alphaproteobacteria</taxon>
        <taxon>Rhodobacterales</taxon>
        <taxon>Paracoccaceae</taxon>
        <taxon>Gemmobacter</taxon>
    </lineage>
</organism>
<evidence type="ECO:0000259" key="1">
    <source>
        <dbReference type="Pfam" id="PF13683"/>
    </source>
</evidence>
<protein>
    <submittedName>
        <fullName evidence="2">IS3 family transposase</fullName>
    </submittedName>
</protein>
<feature type="non-terminal residue" evidence="2">
    <location>
        <position position="1"/>
    </location>
</feature>
<dbReference type="AlphaFoldDB" id="A0A398BK63"/>
<dbReference type="OrthoDB" id="9814072at2"/>
<proteinExistence type="predicted"/>
<dbReference type="EMBL" id="QXXQ01000018">
    <property type="protein sequence ID" value="RID90074.1"/>
    <property type="molecule type" value="Genomic_DNA"/>
</dbReference>
<comment type="caution">
    <text evidence="2">The sequence shown here is derived from an EMBL/GenBank/DDBJ whole genome shotgun (WGS) entry which is preliminary data.</text>
</comment>
<evidence type="ECO:0000313" key="2">
    <source>
        <dbReference type="EMBL" id="RID90074.1"/>
    </source>
</evidence>
<evidence type="ECO:0000313" key="3">
    <source>
        <dbReference type="Proteomes" id="UP000266649"/>
    </source>
</evidence>
<sequence length="31" mass="3575">AIGDWISFYNNRRPHQALAMRTPTEAFRLAA</sequence>
<dbReference type="InterPro" id="IPR012337">
    <property type="entry name" value="RNaseH-like_sf"/>
</dbReference>
<keyword evidence="3" id="KW-1185">Reference proteome</keyword>
<reference evidence="2 3" key="1">
    <citation type="submission" date="2018-09" db="EMBL/GenBank/DDBJ databases">
        <title>Gemmobacter lutimaris sp. nov., a marine bacterium isolated from tidal flat.</title>
        <authorList>
            <person name="Lee D.W."/>
            <person name="Yoo Y."/>
            <person name="Kim J.-J."/>
            <person name="Kim B.S."/>
        </authorList>
    </citation>
    <scope>NUCLEOTIDE SEQUENCE [LARGE SCALE GENOMIC DNA]</scope>
    <source>
        <strain evidence="2 3">YJ-T1-11</strain>
    </source>
</reference>
<name>A0A398BK63_9RHOB</name>